<evidence type="ECO:0000313" key="1">
    <source>
        <dbReference type="EMBL" id="CAG8792596.1"/>
    </source>
</evidence>
<dbReference type="Proteomes" id="UP000789920">
    <property type="component" value="Unassembled WGS sequence"/>
</dbReference>
<dbReference type="EMBL" id="CAJVQC010053237">
    <property type="protein sequence ID" value="CAG8792596.1"/>
    <property type="molecule type" value="Genomic_DNA"/>
</dbReference>
<organism evidence="1 2">
    <name type="scientific">Racocetra persica</name>
    <dbReference type="NCBI Taxonomy" id="160502"/>
    <lineage>
        <taxon>Eukaryota</taxon>
        <taxon>Fungi</taxon>
        <taxon>Fungi incertae sedis</taxon>
        <taxon>Mucoromycota</taxon>
        <taxon>Glomeromycotina</taxon>
        <taxon>Glomeromycetes</taxon>
        <taxon>Diversisporales</taxon>
        <taxon>Gigasporaceae</taxon>
        <taxon>Racocetra</taxon>
    </lineage>
</organism>
<accession>A0ACA9RGT2</accession>
<reference evidence="1" key="1">
    <citation type="submission" date="2021-06" db="EMBL/GenBank/DDBJ databases">
        <authorList>
            <person name="Kallberg Y."/>
            <person name="Tangrot J."/>
            <person name="Rosling A."/>
        </authorList>
    </citation>
    <scope>NUCLEOTIDE SEQUENCE</scope>
    <source>
        <strain evidence="1">MA461A</strain>
    </source>
</reference>
<keyword evidence="2" id="KW-1185">Reference proteome</keyword>
<proteinExistence type="predicted"/>
<gene>
    <name evidence="1" type="ORF">RPERSI_LOCUS19423</name>
</gene>
<feature type="non-terminal residue" evidence="1">
    <location>
        <position position="103"/>
    </location>
</feature>
<sequence>MQSSVVDRSLFTSQLLPNTSQPAIWDDKMKASRDFLEELKCLFLQVRNPHKNAIEELVRQIIKCDLNSADSIEWLRVRNRHFDDFQNKLLDETEDLIELFKAT</sequence>
<evidence type="ECO:0000313" key="2">
    <source>
        <dbReference type="Proteomes" id="UP000789920"/>
    </source>
</evidence>
<protein>
    <submittedName>
        <fullName evidence="1">24876_t:CDS:1</fullName>
    </submittedName>
</protein>
<name>A0ACA9RGT2_9GLOM</name>
<comment type="caution">
    <text evidence="1">The sequence shown here is derived from an EMBL/GenBank/DDBJ whole genome shotgun (WGS) entry which is preliminary data.</text>
</comment>